<evidence type="ECO:0000259" key="2">
    <source>
        <dbReference type="PROSITE" id="PS51462"/>
    </source>
</evidence>
<dbReference type="PANTHER" id="PTHR21340">
    <property type="entry name" value="DIADENOSINE 5,5-P1,P4-TETRAPHOSPHATE PYROPHOSPHOHYDROLASE MUTT"/>
    <property type="match status" value="1"/>
</dbReference>
<dbReference type="PANTHER" id="PTHR21340:SF0">
    <property type="entry name" value="BIS(5'-NUCLEOSYL)-TETRAPHOSPHATASE [ASYMMETRICAL]"/>
    <property type="match status" value="1"/>
</dbReference>
<dbReference type="CDD" id="cd03673">
    <property type="entry name" value="NUDIX_Ap6A_hydrolase"/>
    <property type="match status" value="1"/>
</dbReference>
<keyword evidence="1 3" id="KW-0378">Hydrolase</keyword>
<evidence type="ECO:0000313" key="4">
    <source>
        <dbReference type="Proteomes" id="UP001567537"/>
    </source>
</evidence>
<dbReference type="SUPFAM" id="SSF55811">
    <property type="entry name" value="Nudix"/>
    <property type="match status" value="1"/>
</dbReference>
<reference evidence="3 4" key="1">
    <citation type="journal article" date="2021" name="Res Sq">
        <title>Streptomyces Pimoensis sp. nov., Isolated From the Taklimakan Desert in Xinjiang, China.</title>
        <authorList>
            <person name="Zhang P."/>
            <person name="Luo X."/>
            <person name="Luo X."/>
            <person name="Liu Z."/>
            <person name="Xia Z."/>
            <person name="Wan C."/>
            <person name="zhang L."/>
        </authorList>
    </citation>
    <scope>NUCLEOTIDE SEQUENCE [LARGE SCALE GENOMIC DNA]</scope>
    <source>
        <strain evidence="3 4">TRM75549</strain>
    </source>
</reference>
<name>A0ABV4J9C6_9ACTN</name>
<dbReference type="PROSITE" id="PS51462">
    <property type="entry name" value="NUDIX"/>
    <property type="match status" value="1"/>
</dbReference>
<dbReference type="GO" id="GO:0016787">
    <property type="term" value="F:hydrolase activity"/>
    <property type="evidence" value="ECO:0007669"/>
    <property type="project" value="UniProtKB-KW"/>
</dbReference>
<dbReference type="InterPro" id="IPR000086">
    <property type="entry name" value="NUDIX_hydrolase_dom"/>
</dbReference>
<dbReference type="EMBL" id="JAHWZY010000043">
    <property type="protein sequence ID" value="MEZ3182468.1"/>
    <property type="molecule type" value="Genomic_DNA"/>
</dbReference>
<dbReference type="Proteomes" id="UP001567537">
    <property type="component" value="Unassembled WGS sequence"/>
</dbReference>
<gene>
    <name evidence="3" type="ORF">KYY02_28565</name>
</gene>
<sequence length="160" mass="17407">MSTPGSARHGTLTVQAAGCVLWRRSPVTGVLELCLVHRPKYDDWSWPKGKLKRGEDPLAGALREVAEETGHTAVPTAGLPSARYLANGRPKQVRYWAAEAVSGAFTSNDEVDRVLWLPPQAARARLTEPRDADLVDALLATLRPARECPVPVRYPSVSST</sequence>
<evidence type="ECO:0000256" key="1">
    <source>
        <dbReference type="ARBA" id="ARBA00022801"/>
    </source>
</evidence>
<organism evidence="3 4">
    <name type="scientific">Streptomyces pimonensis</name>
    <dbReference type="NCBI Taxonomy" id="2860288"/>
    <lineage>
        <taxon>Bacteria</taxon>
        <taxon>Bacillati</taxon>
        <taxon>Actinomycetota</taxon>
        <taxon>Actinomycetes</taxon>
        <taxon>Kitasatosporales</taxon>
        <taxon>Streptomycetaceae</taxon>
        <taxon>Streptomyces</taxon>
    </lineage>
</organism>
<comment type="caution">
    <text evidence="3">The sequence shown here is derived from an EMBL/GenBank/DDBJ whole genome shotgun (WGS) entry which is preliminary data.</text>
</comment>
<keyword evidence="4" id="KW-1185">Reference proteome</keyword>
<proteinExistence type="predicted"/>
<feature type="domain" description="Nudix hydrolase" evidence="2">
    <location>
        <begin position="12"/>
        <end position="139"/>
    </location>
</feature>
<accession>A0ABV4J9C6</accession>
<dbReference type="InterPro" id="IPR015797">
    <property type="entry name" value="NUDIX_hydrolase-like_dom_sf"/>
</dbReference>
<dbReference type="InterPro" id="IPR020084">
    <property type="entry name" value="NUDIX_hydrolase_CS"/>
</dbReference>
<dbReference type="InterPro" id="IPR051325">
    <property type="entry name" value="Nudix_hydrolase_domain"/>
</dbReference>
<dbReference type="Gene3D" id="3.90.79.10">
    <property type="entry name" value="Nucleoside Triphosphate Pyrophosphohydrolase"/>
    <property type="match status" value="1"/>
</dbReference>
<dbReference type="Pfam" id="PF00293">
    <property type="entry name" value="NUDIX"/>
    <property type="match status" value="1"/>
</dbReference>
<protein>
    <submittedName>
        <fullName evidence="3">NUDIX hydrolase</fullName>
    </submittedName>
</protein>
<evidence type="ECO:0000313" key="3">
    <source>
        <dbReference type="EMBL" id="MEZ3182468.1"/>
    </source>
</evidence>
<dbReference type="RefSeq" id="WP_371243164.1">
    <property type="nucleotide sequence ID" value="NZ_JAHWZY010000043.1"/>
</dbReference>
<dbReference type="PROSITE" id="PS00893">
    <property type="entry name" value="NUDIX_BOX"/>
    <property type="match status" value="1"/>
</dbReference>